<evidence type="ECO:0000256" key="2">
    <source>
        <dbReference type="ARBA" id="ARBA00007441"/>
    </source>
</evidence>
<dbReference type="InterPro" id="IPR004839">
    <property type="entry name" value="Aminotransferase_I/II_large"/>
</dbReference>
<dbReference type="CDD" id="cd00609">
    <property type="entry name" value="AAT_like"/>
    <property type="match status" value="1"/>
</dbReference>
<dbReference type="AlphaFoldDB" id="A0A445MZZ7"/>
<reference evidence="7" key="1">
    <citation type="submission" date="2018-01" db="EMBL/GenBank/DDBJ databases">
        <authorList>
            <person name="Regsiter A."/>
            <person name="William W."/>
        </authorList>
    </citation>
    <scope>NUCLEOTIDE SEQUENCE</scope>
    <source>
        <strain evidence="7">TRIP AH-1</strain>
    </source>
</reference>
<dbReference type="EC" id="2.6.1.-" evidence="7"/>
<keyword evidence="3 7" id="KW-0032">Aminotransferase</keyword>
<name>A0A445MZZ7_9BACT</name>
<feature type="domain" description="Aminotransferase class I/classII large" evidence="6">
    <location>
        <begin position="66"/>
        <end position="425"/>
    </location>
</feature>
<protein>
    <submittedName>
        <fullName evidence="7">Aminotransferase, class I/II</fullName>
        <ecNumber evidence="7">2.6.1.-</ecNumber>
    </submittedName>
</protein>
<comment type="similarity">
    <text evidence="2">Belongs to the class-I pyridoxal-phosphate-dependent aminotransferase family.</text>
</comment>
<comment type="cofactor">
    <cofactor evidence="1">
        <name>pyridoxal 5'-phosphate</name>
        <dbReference type="ChEBI" id="CHEBI:597326"/>
    </cofactor>
</comment>
<dbReference type="Pfam" id="PF00155">
    <property type="entry name" value="Aminotran_1_2"/>
    <property type="match status" value="1"/>
</dbReference>
<dbReference type="SUPFAM" id="SSF53383">
    <property type="entry name" value="PLP-dependent transferases"/>
    <property type="match status" value="1"/>
</dbReference>
<evidence type="ECO:0000256" key="4">
    <source>
        <dbReference type="ARBA" id="ARBA00022679"/>
    </source>
</evidence>
<dbReference type="InterPro" id="IPR015422">
    <property type="entry name" value="PyrdxlP-dep_Trfase_small"/>
</dbReference>
<evidence type="ECO:0000256" key="1">
    <source>
        <dbReference type="ARBA" id="ARBA00001933"/>
    </source>
</evidence>
<evidence type="ECO:0000313" key="7">
    <source>
        <dbReference type="EMBL" id="SPD75045.1"/>
    </source>
</evidence>
<dbReference type="GO" id="GO:0030170">
    <property type="term" value="F:pyridoxal phosphate binding"/>
    <property type="evidence" value="ECO:0007669"/>
    <property type="project" value="InterPro"/>
</dbReference>
<organism evidence="7">
    <name type="scientific">uncultured Desulfobacterium sp</name>
    <dbReference type="NCBI Taxonomy" id="201089"/>
    <lineage>
        <taxon>Bacteria</taxon>
        <taxon>Pseudomonadati</taxon>
        <taxon>Thermodesulfobacteriota</taxon>
        <taxon>Desulfobacteria</taxon>
        <taxon>Desulfobacterales</taxon>
        <taxon>Desulfobacteriaceae</taxon>
        <taxon>Desulfobacterium</taxon>
        <taxon>environmental samples</taxon>
    </lineage>
</organism>
<evidence type="ECO:0000256" key="5">
    <source>
        <dbReference type="ARBA" id="ARBA00022898"/>
    </source>
</evidence>
<evidence type="ECO:0000259" key="6">
    <source>
        <dbReference type="Pfam" id="PF00155"/>
    </source>
</evidence>
<dbReference type="NCBIfam" id="NF006388">
    <property type="entry name" value="PRK08637.1"/>
    <property type="match status" value="1"/>
</dbReference>
<dbReference type="PANTHER" id="PTHR46383">
    <property type="entry name" value="ASPARTATE AMINOTRANSFERASE"/>
    <property type="match status" value="1"/>
</dbReference>
<dbReference type="PANTHER" id="PTHR46383:SF1">
    <property type="entry name" value="ASPARTATE AMINOTRANSFERASE"/>
    <property type="match status" value="1"/>
</dbReference>
<keyword evidence="4 7" id="KW-0808">Transferase</keyword>
<sequence>MNPIAEELNEIIIKANPHVYEMLSVVGKQLFFPKGILSQSAEAKEKAYKFNATIGMASEKGRTMYFPSIMENITGLTPEEALTYAPSFGIMPLRKAWQDSMFDKNPSLQGKEISLPVVTNAITHGLCVVSDVWVDPDDVIILPDKMWGNYNMIFSVRRAARVVNYPLFDEQGGFNVEGLKKTVESEAKNKEKVIVLLNFPNNPTGYTPSSKEAEDIARVLINVARAGTNVLAITDDAYFGLFFDDNASRESIFTRLLGQDPRLLAIKLDGATKENFVWGLRVGFITYGAAFGSDTKKAYEALEKKTAGSVRGTISNASHLSQELVLKSMQSKNYEAEKQEKFEVLKNRAKEVHRVLANPAYKQAWEPYPFNSGYFMCLKLKTVEAEPLRVHLLNKYGVGLIALGKTDLRVAFSSLAKADVQELFDIVLQGVRDLEGS</sequence>
<evidence type="ECO:0000256" key="3">
    <source>
        <dbReference type="ARBA" id="ARBA00022576"/>
    </source>
</evidence>
<dbReference type="InterPro" id="IPR015424">
    <property type="entry name" value="PyrdxlP-dep_Trfase"/>
</dbReference>
<accession>A0A445MZZ7</accession>
<dbReference type="GO" id="GO:0008483">
    <property type="term" value="F:transaminase activity"/>
    <property type="evidence" value="ECO:0007669"/>
    <property type="project" value="UniProtKB-KW"/>
</dbReference>
<gene>
    <name evidence="7" type="ORF">PITCH_A420005</name>
</gene>
<keyword evidence="5" id="KW-0663">Pyridoxal phosphate</keyword>
<dbReference type="EMBL" id="OJIN01000184">
    <property type="protein sequence ID" value="SPD75045.1"/>
    <property type="molecule type" value="Genomic_DNA"/>
</dbReference>
<dbReference type="InterPro" id="IPR050596">
    <property type="entry name" value="AspAT/PAT-like"/>
</dbReference>
<dbReference type="Gene3D" id="3.90.1150.10">
    <property type="entry name" value="Aspartate Aminotransferase, domain 1"/>
    <property type="match status" value="1"/>
</dbReference>
<dbReference type="InterPro" id="IPR015421">
    <property type="entry name" value="PyrdxlP-dep_Trfase_major"/>
</dbReference>
<dbReference type="GO" id="GO:0006520">
    <property type="term" value="P:amino acid metabolic process"/>
    <property type="evidence" value="ECO:0007669"/>
    <property type="project" value="InterPro"/>
</dbReference>
<proteinExistence type="inferred from homology"/>
<dbReference type="Gene3D" id="3.40.640.10">
    <property type="entry name" value="Type I PLP-dependent aspartate aminotransferase-like (Major domain)"/>
    <property type="match status" value="1"/>
</dbReference>